<evidence type="ECO:0000256" key="2">
    <source>
        <dbReference type="ARBA" id="ARBA00023043"/>
    </source>
</evidence>
<evidence type="ECO:0000256" key="3">
    <source>
        <dbReference type="PROSITE-ProRule" id="PRU00023"/>
    </source>
</evidence>
<dbReference type="PANTHER" id="PTHR24189:SF50">
    <property type="entry name" value="ANKYRIN REPEAT AND SOCS BOX PROTEIN 2"/>
    <property type="match status" value="1"/>
</dbReference>
<reference evidence="5" key="1">
    <citation type="submission" date="2023-10" db="EMBL/GenBank/DDBJ databases">
        <authorList>
            <person name="Chen Y."/>
            <person name="Shah S."/>
            <person name="Dougan E. K."/>
            <person name="Thang M."/>
            <person name="Chan C."/>
        </authorList>
    </citation>
    <scope>NUCLEOTIDE SEQUENCE [LARGE SCALE GENOMIC DNA]</scope>
</reference>
<name>A0ABN9VA37_9DINO</name>
<evidence type="ECO:0000313" key="5">
    <source>
        <dbReference type="EMBL" id="CAK0869845.1"/>
    </source>
</evidence>
<evidence type="ECO:0000313" key="6">
    <source>
        <dbReference type="Proteomes" id="UP001189429"/>
    </source>
</evidence>
<dbReference type="PANTHER" id="PTHR24189">
    <property type="entry name" value="MYOTROPHIN"/>
    <property type="match status" value="1"/>
</dbReference>
<evidence type="ECO:0008006" key="7">
    <source>
        <dbReference type="Google" id="ProtNLM"/>
    </source>
</evidence>
<keyword evidence="2 3" id="KW-0040">ANK repeat</keyword>
<feature type="region of interest" description="Disordered" evidence="4">
    <location>
        <begin position="119"/>
        <end position="161"/>
    </location>
</feature>
<proteinExistence type="predicted"/>
<protein>
    <recommendedName>
        <fullName evidence="7">Ankyrin repeat domain-containing protein</fullName>
    </recommendedName>
</protein>
<evidence type="ECO:0000256" key="4">
    <source>
        <dbReference type="SAM" id="MobiDB-lite"/>
    </source>
</evidence>
<organism evidence="5 6">
    <name type="scientific">Prorocentrum cordatum</name>
    <dbReference type="NCBI Taxonomy" id="2364126"/>
    <lineage>
        <taxon>Eukaryota</taxon>
        <taxon>Sar</taxon>
        <taxon>Alveolata</taxon>
        <taxon>Dinophyceae</taxon>
        <taxon>Prorocentrales</taxon>
        <taxon>Prorocentraceae</taxon>
        <taxon>Prorocentrum</taxon>
    </lineage>
</organism>
<comment type="caution">
    <text evidence="5">The sequence shown here is derived from an EMBL/GenBank/DDBJ whole genome shotgun (WGS) entry which is preliminary data.</text>
</comment>
<keyword evidence="1" id="KW-0677">Repeat</keyword>
<feature type="repeat" description="ANK" evidence="3">
    <location>
        <begin position="85"/>
        <end position="117"/>
    </location>
</feature>
<keyword evidence="6" id="KW-1185">Reference proteome</keyword>
<sequence length="161" mass="17050">MAHGHAWKGTAGAIRSEMRDAWAALEAAARAEDASAAEGHARRLLGDQLPDWRRGRTPLMVLPAKGPTEIARQLVESGSRSDERCGWTVLMGTAAIGPMEIARLLVEAGADVNATDGEGRTALIRSGGARPRGPRRAAARRRRRRARGGPRGPHGAAAGRV</sequence>
<dbReference type="Gene3D" id="1.25.40.20">
    <property type="entry name" value="Ankyrin repeat-containing domain"/>
    <property type="match status" value="1"/>
</dbReference>
<dbReference type="PROSITE" id="PS50088">
    <property type="entry name" value="ANK_REPEAT"/>
    <property type="match status" value="1"/>
</dbReference>
<dbReference type="SUPFAM" id="SSF48403">
    <property type="entry name" value="Ankyrin repeat"/>
    <property type="match status" value="1"/>
</dbReference>
<dbReference type="PROSITE" id="PS50297">
    <property type="entry name" value="ANK_REP_REGION"/>
    <property type="match status" value="1"/>
</dbReference>
<dbReference type="PRINTS" id="PR01415">
    <property type="entry name" value="ANKYRIN"/>
</dbReference>
<gene>
    <name evidence="5" type="ORF">PCOR1329_LOCUS56090</name>
</gene>
<accession>A0ABN9VA37</accession>
<dbReference type="Proteomes" id="UP001189429">
    <property type="component" value="Unassembled WGS sequence"/>
</dbReference>
<dbReference type="Pfam" id="PF12796">
    <property type="entry name" value="Ank_2"/>
    <property type="match status" value="1"/>
</dbReference>
<dbReference type="EMBL" id="CAUYUJ010016893">
    <property type="protein sequence ID" value="CAK0869845.1"/>
    <property type="molecule type" value="Genomic_DNA"/>
</dbReference>
<evidence type="ECO:0000256" key="1">
    <source>
        <dbReference type="ARBA" id="ARBA00022737"/>
    </source>
</evidence>
<dbReference type="InterPro" id="IPR036770">
    <property type="entry name" value="Ankyrin_rpt-contain_sf"/>
</dbReference>
<dbReference type="InterPro" id="IPR002110">
    <property type="entry name" value="Ankyrin_rpt"/>
</dbReference>
<dbReference type="SMART" id="SM00248">
    <property type="entry name" value="ANK"/>
    <property type="match status" value="2"/>
</dbReference>
<dbReference type="InterPro" id="IPR050745">
    <property type="entry name" value="Multifunctional_regulatory"/>
</dbReference>
<feature type="compositionally biased region" description="Basic residues" evidence="4">
    <location>
        <begin position="132"/>
        <end position="148"/>
    </location>
</feature>